<gene>
    <name evidence="3" type="ORF">O1G21_04265</name>
</gene>
<dbReference type="InterPro" id="IPR008928">
    <property type="entry name" value="6-hairpin_glycosidase_sf"/>
</dbReference>
<protein>
    <submittedName>
        <fullName evidence="3">AGE family epimerase/isomerase</fullName>
    </submittedName>
</protein>
<evidence type="ECO:0000313" key="4">
    <source>
        <dbReference type="Proteomes" id="UP001212821"/>
    </source>
</evidence>
<accession>A0ABY7PXJ8</accession>
<sequence length="615" mass="70221">MSDTVNFTFSDTVAGYVTAHDRDAGRFTLRTADGREFEISTAGEISAELLRNLDEPYADAGGHLHTMLEPGRYLHAHVVFYPEGGTTRIEAKRLLFPGRRPGAYRFEETDWWIRQLESIAGFYRRAQFGDGPVDFTRYRTQLRLGGDKTASHIQETDTISRLVYGMASAFMLTGDDEYLEVAERGTEYLREHMRVVDPEEDVVYWYHGLSVDGDTEKKLFTSEFSDDYDAIPMYEQIYALAGPVQTYRVTGDPRIKSDADATLRLFEKFFLDREQGGYYSHIDPILFRADHESLGPNKARKNWNSVGDHAPAYLINLYLATGDEAYARMLEYTFDTIVEHFPADKHSPDRKNSPFVQERFHRDWSHDTTHGWQQDRAVVGHNLKIAWNLMRMHALRPNREYLATAAEIGELMPAVGSDRQRGGWYDVVERVLADGQEHHRFAWHDRKAWWQQEQAILAYLILHGTTGEERFLRDARHAEAFYNAYFLDHDEGAVYFNVLASGTPYLLGTERLKGSHSMSMYHSAELCYLAAVYNNLLIGGRGMDFWFKPDPAGLPDGLLRVSPDLLPTGSVRIAEVELDGTPYPDYDADALTVRLPRGQGRVKVRVRLEPVGKAS</sequence>
<dbReference type="InterPro" id="IPR012341">
    <property type="entry name" value="6hp_glycosidase-like_sf"/>
</dbReference>
<dbReference type="RefSeq" id="WP_270140892.1">
    <property type="nucleotide sequence ID" value="NZ_CP115450.1"/>
</dbReference>
<reference evidence="4" key="1">
    <citation type="submission" date="2022-12" db="EMBL/GenBank/DDBJ databases">
        <authorList>
            <person name="Mo P."/>
        </authorList>
    </citation>
    <scope>NUCLEOTIDE SEQUENCE [LARGE SCALE GENOMIC DNA]</scope>
    <source>
        <strain evidence="4">HUAS 3-15</strain>
    </source>
</reference>
<evidence type="ECO:0000313" key="3">
    <source>
        <dbReference type="EMBL" id="WBP85143.1"/>
    </source>
</evidence>
<name>A0ABY7PXJ8_9ACTN</name>
<keyword evidence="2" id="KW-0413">Isomerase</keyword>
<evidence type="ECO:0000256" key="1">
    <source>
        <dbReference type="ARBA" id="ARBA00008558"/>
    </source>
</evidence>
<dbReference type="EMBL" id="CP115450">
    <property type="protein sequence ID" value="WBP85143.1"/>
    <property type="molecule type" value="Genomic_DNA"/>
</dbReference>
<proteinExistence type="inferred from homology"/>
<dbReference type="Gene3D" id="1.50.10.10">
    <property type="match status" value="1"/>
</dbReference>
<dbReference type="InterPro" id="IPR024705">
    <property type="entry name" value="Ssp411"/>
</dbReference>
<keyword evidence="4" id="KW-1185">Reference proteome</keyword>
<dbReference type="InterPro" id="IPR010819">
    <property type="entry name" value="AGE/CE"/>
</dbReference>
<dbReference type="SUPFAM" id="SSF48208">
    <property type="entry name" value="Six-hairpin glycosidases"/>
    <property type="match status" value="1"/>
</dbReference>
<dbReference type="Proteomes" id="UP001212821">
    <property type="component" value="Chromosome"/>
</dbReference>
<evidence type="ECO:0000256" key="2">
    <source>
        <dbReference type="ARBA" id="ARBA00023235"/>
    </source>
</evidence>
<organism evidence="3 4">
    <name type="scientific">Kitasatospora cathayae</name>
    <dbReference type="NCBI Taxonomy" id="3004092"/>
    <lineage>
        <taxon>Bacteria</taxon>
        <taxon>Bacillati</taxon>
        <taxon>Actinomycetota</taxon>
        <taxon>Actinomycetes</taxon>
        <taxon>Kitasatosporales</taxon>
        <taxon>Streptomycetaceae</taxon>
        <taxon>Kitasatospora</taxon>
    </lineage>
</organism>
<dbReference type="PANTHER" id="PTHR42899:SF1">
    <property type="entry name" value="SPERMATOGENESIS-ASSOCIATED PROTEIN 20"/>
    <property type="match status" value="1"/>
</dbReference>
<dbReference type="PANTHER" id="PTHR42899">
    <property type="entry name" value="SPERMATOGENESIS-ASSOCIATED PROTEIN 20"/>
    <property type="match status" value="1"/>
</dbReference>
<dbReference type="Pfam" id="PF07221">
    <property type="entry name" value="GlcNAc_2-epim"/>
    <property type="match status" value="1"/>
</dbReference>
<comment type="similarity">
    <text evidence="1">Belongs to the N-acylglucosamine 2-epimerase family.</text>
</comment>